<evidence type="ECO:0000313" key="2">
    <source>
        <dbReference type="Proteomes" id="UP000295620"/>
    </source>
</evidence>
<proteinExistence type="predicted"/>
<dbReference type="Proteomes" id="UP000295620">
    <property type="component" value="Unassembled WGS sequence"/>
</dbReference>
<keyword evidence="2" id="KW-1185">Reference proteome</keyword>
<protein>
    <submittedName>
        <fullName evidence="1">Uncharacterized protein</fullName>
    </submittedName>
</protein>
<sequence>MNMLSNCLNFQFDVQGKPVNGFCMQIQDDFHETYAVIVDGYHSFCVWLDASATWRTSRHTSVEPTILAQILNKLSTSKQLA</sequence>
<reference evidence="1 2" key="1">
    <citation type="submission" date="2019-03" db="EMBL/GenBank/DDBJ databases">
        <title>Genomic Encyclopedia of Archaeal and Bacterial Type Strains, Phase II (KMG-II): from individual species to whole genera.</title>
        <authorList>
            <person name="Goeker M."/>
        </authorList>
    </citation>
    <scope>NUCLEOTIDE SEQUENCE [LARGE SCALE GENOMIC DNA]</scope>
    <source>
        <strain evidence="1 2">DSM 19035</strain>
    </source>
</reference>
<evidence type="ECO:0000313" key="1">
    <source>
        <dbReference type="EMBL" id="TDQ11106.1"/>
    </source>
</evidence>
<gene>
    <name evidence="1" type="ORF">ATK78_0221</name>
</gene>
<comment type="caution">
    <text evidence="1">The sequence shown here is derived from an EMBL/GenBank/DDBJ whole genome shotgun (WGS) entry which is preliminary data.</text>
</comment>
<dbReference type="EMBL" id="SNYC01000003">
    <property type="protein sequence ID" value="TDQ11106.1"/>
    <property type="molecule type" value="Genomic_DNA"/>
</dbReference>
<accession>A0A4R6SXH4</accession>
<organism evidence="1 2">
    <name type="scientific">Pedobacter metabolipauper</name>
    <dbReference type="NCBI Taxonomy" id="425513"/>
    <lineage>
        <taxon>Bacteria</taxon>
        <taxon>Pseudomonadati</taxon>
        <taxon>Bacteroidota</taxon>
        <taxon>Sphingobacteriia</taxon>
        <taxon>Sphingobacteriales</taxon>
        <taxon>Sphingobacteriaceae</taxon>
        <taxon>Pedobacter</taxon>
    </lineage>
</organism>
<name>A0A4R6SXH4_9SPHI</name>
<dbReference type="AlphaFoldDB" id="A0A4R6SXH4"/>